<dbReference type="AlphaFoldDB" id="A0A1W9ZUR3"/>
<dbReference type="EMBL" id="MVHE01000014">
    <property type="protein sequence ID" value="ORA21532.1"/>
    <property type="molecule type" value="Genomic_DNA"/>
</dbReference>
<accession>A0A1W9ZUR3</accession>
<evidence type="ECO:0000313" key="2">
    <source>
        <dbReference type="Proteomes" id="UP000192284"/>
    </source>
</evidence>
<organism evidence="1 2">
    <name type="scientific">Mycobacterium angelicum</name>
    <dbReference type="NCBI Taxonomy" id="470074"/>
    <lineage>
        <taxon>Bacteria</taxon>
        <taxon>Bacillati</taxon>
        <taxon>Actinomycetota</taxon>
        <taxon>Actinomycetes</taxon>
        <taxon>Mycobacteriales</taxon>
        <taxon>Mycobacteriaceae</taxon>
        <taxon>Mycobacterium</taxon>
    </lineage>
</organism>
<protein>
    <submittedName>
        <fullName evidence="1">Uncharacterized protein</fullName>
    </submittedName>
</protein>
<gene>
    <name evidence="1" type="ORF">BST12_11980</name>
</gene>
<name>A0A1W9ZUR3_MYCAN</name>
<comment type="caution">
    <text evidence="1">The sequence shown here is derived from an EMBL/GenBank/DDBJ whole genome shotgun (WGS) entry which is preliminary data.</text>
</comment>
<sequence>MLIQIDQLVGPVTDVHGEVACSRLPRGSLCRRSAGAAIGNREVFAHVEARRSGVLDCIPHS</sequence>
<dbReference type="Proteomes" id="UP000192284">
    <property type="component" value="Unassembled WGS sequence"/>
</dbReference>
<keyword evidence="2" id="KW-1185">Reference proteome</keyword>
<reference evidence="1 2" key="1">
    <citation type="submission" date="2017-02" db="EMBL/GenBank/DDBJ databases">
        <title>The new phylogeny of genus Mycobacterium.</title>
        <authorList>
            <person name="Tortoli E."/>
            <person name="Trovato A."/>
            <person name="Cirillo D.M."/>
        </authorList>
    </citation>
    <scope>NUCLEOTIDE SEQUENCE [LARGE SCALE GENOMIC DNA]</scope>
    <source>
        <strain evidence="1 2">DSM 45057</strain>
    </source>
</reference>
<evidence type="ECO:0000313" key="1">
    <source>
        <dbReference type="EMBL" id="ORA21532.1"/>
    </source>
</evidence>
<proteinExistence type="predicted"/>